<accession>A0A0E2YZM9</accession>
<dbReference type="Proteomes" id="UP000028839">
    <property type="component" value="Unassembled WGS sequence"/>
</dbReference>
<name>A0A0E2YZM9_9GAMM</name>
<evidence type="ECO:0000313" key="8">
    <source>
        <dbReference type="Proteomes" id="UP000028839"/>
    </source>
</evidence>
<dbReference type="Pfam" id="PF02900">
    <property type="entry name" value="LigB"/>
    <property type="match status" value="1"/>
</dbReference>
<keyword evidence="3" id="KW-0479">Metal-binding</keyword>
<dbReference type="PIRSF" id="PIRSF006157">
    <property type="entry name" value="Doxgns_DODA"/>
    <property type="match status" value="1"/>
</dbReference>
<keyword evidence="4" id="KW-0862">Zinc</keyword>
<evidence type="ECO:0000256" key="5">
    <source>
        <dbReference type="ARBA" id="ARBA00023002"/>
    </source>
</evidence>
<reference evidence="7 8" key="1">
    <citation type="submission" date="2014-07" db="EMBL/GenBank/DDBJ databases">
        <title>Comparative analysis of Nitrosococcus oceani genome inventories of strains from Pacific and Atlantic gyres.</title>
        <authorList>
            <person name="Lim C.K."/>
            <person name="Wang L."/>
            <person name="Sayavedra-Soto L.A."/>
            <person name="Klotz M.G."/>
        </authorList>
    </citation>
    <scope>NUCLEOTIDE SEQUENCE [LARGE SCALE GENOMIC DNA]</scope>
    <source>
        <strain evidence="7 8">C-27</strain>
    </source>
</reference>
<comment type="caution">
    <text evidence="7">The sequence shown here is derived from an EMBL/GenBank/DDBJ whole genome shotgun (WGS) entry which is preliminary data.</text>
</comment>
<keyword evidence="5" id="KW-0560">Oxidoreductase</keyword>
<evidence type="ECO:0000259" key="6">
    <source>
        <dbReference type="Pfam" id="PF02900"/>
    </source>
</evidence>
<evidence type="ECO:0000256" key="4">
    <source>
        <dbReference type="ARBA" id="ARBA00022833"/>
    </source>
</evidence>
<dbReference type="InterPro" id="IPR014436">
    <property type="entry name" value="Extradiol_dOase_DODA"/>
</dbReference>
<feature type="domain" description="Extradiol ring-cleavage dioxygenase class III enzyme subunit B" evidence="6">
    <location>
        <begin position="42"/>
        <end position="247"/>
    </location>
</feature>
<dbReference type="HOGENOM" id="CLU_046582_2_1_6"/>
<proteinExistence type="inferred from homology"/>
<evidence type="ECO:0000313" key="7">
    <source>
        <dbReference type="EMBL" id="KFI18669.1"/>
    </source>
</evidence>
<dbReference type="GO" id="GO:0008270">
    <property type="term" value="F:zinc ion binding"/>
    <property type="evidence" value="ECO:0007669"/>
    <property type="project" value="InterPro"/>
</dbReference>
<dbReference type="SUPFAM" id="SSF53213">
    <property type="entry name" value="LigB-like"/>
    <property type="match status" value="1"/>
</dbReference>
<sequence length="274" mass="29366">MSENRLPSLFIPHGAGPCFFMDWNPPGTWERMEAWLRGLTGQVGATPKALLVVSAHWEAAVFTVNAQAQPGLLYDYNGFPAHTYRLTWPAPGAPALAAEVGALLAAEGFTVAEDHERGLDHGVFIPMKLAFPEAEVPVVQLSLRSGLDPTEHLKAGQALAPLRRQGVLIVGSGMSYHNMAQLRHGGPAIDPASQHFDAWLAETVALPPGQREPRLTEWSRAPGARDSHPREEHLLPLHVVAGAADGGPGLKVFEDQVLGSVQSAFLFGDSSPPP</sequence>
<dbReference type="PANTHER" id="PTHR30096:SF0">
    <property type="entry name" value="4,5-DOPA DIOXYGENASE EXTRADIOL-LIKE PROTEIN"/>
    <property type="match status" value="1"/>
</dbReference>
<dbReference type="EMBL" id="JPGN01000075">
    <property type="protein sequence ID" value="KFI18669.1"/>
    <property type="molecule type" value="Genomic_DNA"/>
</dbReference>
<gene>
    <name evidence="7" type="ORF">IB75_12845</name>
</gene>
<organism evidence="7 8">
    <name type="scientific">Nitrosococcus oceani C-27</name>
    <dbReference type="NCBI Taxonomy" id="314279"/>
    <lineage>
        <taxon>Bacteria</taxon>
        <taxon>Pseudomonadati</taxon>
        <taxon>Pseudomonadota</taxon>
        <taxon>Gammaproteobacteria</taxon>
        <taxon>Chromatiales</taxon>
        <taxon>Chromatiaceae</taxon>
        <taxon>Nitrosococcus</taxon>
    </lineage>
</organism>
<evidence type="ECO:0000256" key="1">
    <source>
        <dbReference type="ARBA" id="ARBA00001947"/>
    </source>
</evidence>
<dbReference type="GO" id="GO:0008198">
    <property type="term" value="F:ferrous iron binding"/>
    <property type="evidence" value="ECO:0007669"/>
    <property type="project" value="InterPro"/>
</dbReference>
<evidence type="ECO:0000256" key="2">
    <source>
        <dbReference type="ARBA" id="ARBA00007581"/>
    </source>
</evidence>
<comment type="similarity">
    <text evidence="2">Belongs to the DODA-type extradiol aromatic ring-opening dioxygenase family.</text>
</comment>
<comment type="cofactor">
    <cofactor evidence="1">
        <name>Zn(2+)</name>
        <dbReference type="ChEBI" id="CHEBI:29105"/>
    </cofactor>
</comment>
<evidence type="ECO:0000256" key="3">
    <source>
        <dbReference type="ARBA" id="ARBA00022723"/>
    </source>
</evidence>
<dbReference type="CDD" id="cd07363">
    <property type="entry name" value="45_DOPA_Dioxygenase"/>
    <property type="match status" value="1"/>
</dbReference>
<keyword evidence="7" id="KW-0223">Dioxygenase</keyword>
<protein>
    <submittedName>
        <fullName evidence="7">Aromatic ring-opening dioxygenase LigA</fullName>
    </submittedName>
</protein>
<dbReference type="PANTHER" id="PTHR30096">
    <property type="entry name" value="4,5-DOPA DIOXYGENASE EXTRADIOL-LIKE PROTEIN"/>
    <property type="match status" value="1"/>
</dbReference>
<dbReference type="AlphaFoldDB" id="A0A0E2YZM9"/>
<dbReference type="Gene3D" id="3.40.830.10">
    <property type="entry name" value="LigB-like"/>
    <property type="match status" value="1"/>
</dbReference>
<dbReference type="OrthoDB" id="9790889at2"/>
<dbReference type="InterPro" id="IPR004183">
    <property type="entry name" value="Xdiol_dOase_suB"/>
</dbReference>
<dbReference type="GO" id="GO:0016702">
    <property type="term" value="F:oxidoreductase activity, acting on single donors with incorporation of molecular oxygen, incorporation of two atoms of oxygen"/>
    <property type="evidence" value="ECO:0007669"/>
    <property type="project" value="UniProtKB-ARBA"/>
</dbReference>